<gene>
    <name evidence="1" type="ORF">J2853_000907</name>
</gene>
<proteinExistence type="predicted"/>
<dbReference type="Proteomes" id="UP001225356">
    <property type="component" value="Unassembled WGS sequence"/>
</dbReference>
<comment type="caution">
    <text evidence="1">The sequence shown here is derived from an EMBL/GenBank/DDBJ whole genome shotgun (WGS) entry which is preliminary data.</text>
</comment>
<accession>A0ABT9Q4N5</accession>
<evidence type="ECO:0000313" key="2">
    <source>
        <dbReference type="Proteomes" id="UP001225356"/>
    </source>
</evidence>
<keyword evidence="2" id="KW-1185">Reference proteome</keyword>
<name>A0ABT9Q4N5_9ACTN</name>
<evidence type="ECO:0000313" key="1">
    <source>
        <dbReference type="EMBL" id="MDP9841696.1"/>
    </source>
</evidence>
<sequence>MTKKDHYCNLILNLQKIAYETGTIEPAELRGALGHLVESRMCICSGRRSGLCGSGDSWRPG</sequence>
<protein>
    <submittedName>
        <fullName evidence="1">Uncharacterized protein</fullName>
    </submittedName>
</protein>
<dbReference type="EMBL" id="JAUSQU010000001">
    <property type="protein sequence ID" value="MDP9841696.1"/>
    <property type="molecule type" value="Genomic_DNA"/>
</dbReference>
<organism evidence="1 2">
    <name type="scientific">Streptosporangium lutulentum</name>
    <dbReference type="NCBI Taxonomy" id="1461250"/>
    <lineage>
        <taxon>Bacteria</taxon>
        <taxon>Bacillati</taxon>
        <taxon>Actinomycetota</taxon>
        <taxon>Actinomycetes</taxon>
        <taxon>Streptosporangiales</taxon>
        <taxon>Streptosporangiaceae</taxon>
        <taxon>Streptosporangium</taxon>
    </lineage>
</organism>
<dbReference type="RefSeq" id="WP_307555239.1">
    <property type="nucleotide sequence ID" value="NZ_JAUSQU010000001.1"/>
</dbReference>
<reference evidence="1 2" key="1">
    <citation type="submission" date="2023-07" db="EMBL/GenBank/DDBJ databases">
        <title>Sequencing the genomes of 1000 actinobacteria strains.</title>
        <authorList>
            <person name="Klenk H.-P."/>
        </authorList>
    </citation>
    <scope>NUCLEOTIDE SEQUENCE [LARGE SCALE GENOMIC DNA]</scope>
    <source>
        <strain evidence="1 2">DSM 46740</strain>
    </source>
</reference>